<dbReference type="SUPFAM" id="SSF117916">
    <property type="entry name" value="Fe-S cluster assembly (FSCA) domain-like"/>
    <property type="match status" value="1"/>
</dbReference>
<dbReference type="InterPro" id="IPR002744">
    <property type="entry name" value="MIP18-like"/>
</dbReference>
<organism evidence="2">
    <name type="scientific">marine metagenome</name>
    <dbReference type="NCBI Taxonomy" id="408172"/>
    <lineage>
        <taxon>unclassified sequences</taxon>
        <taxon>metagenomes</taxon>
        <taxon>ecological metagenomes</taxon>
    </lineage>
</organism>
<gene>
    <name evidence="2" type="ORF">METZ01_LOCUS347467</name>
</gene>
<dbReference type="InterPro" id="IPR034904">
    <property type="entry name" value="FSCA_dom_sf"/>
</dbReference>
<evidence type="ECO:0000313" key="2">
    <source>
        <dbReference type="EMBL" id="SVC94613.1"/>
    </source>
</evidence>
<evidence type="ECO:0000259" key="1">
    <source>
        <dbReference type="Pfam" id="PF01883"/>
    </source>
</evidence>
<reference evidence="2" key="1">
    <citation type="submission" date="2018-05" db="EMBL/GenBank/DDBJ databases">
        <authorList>
            <person name="Lanie J.A."/>
            <person name="Ng W.-L."/>
            <person name="Kazmierczak K.M."/>
            <person name="Andrzejewski T.M."/>
            <person name="Davidsen T.M."/>
            <person name="Wayne K.J."/>
            <person name="Tettelin H."/>
            <person name="Glass J.I."/>
            <person name="Rusch D."/>
            <person name="Podicherti R."/>
            <person name="Tsui H.-C.T."/>
            <person name="Winkler M.E."/>
        </authorList>
    </citation>
    <scope>NUCLEOTIDE SEQUENCE</scope>
</reference>
<feature type="domain" description="MIP18 family-like" evidence="1">
    <location>
        <begin position="30"/>
        <end position="103"/>
    </location>
</feature>
<name>A0A382RA72_9ZZZZ</name>
<dbReference type="PANTHER" id="PTHR42831:SF1">
    <property type="entry name" value="FE-S PROTEIN MATURATION AUXILIARY FACTOR YITW"/>
    <property type="match status" value="1"/>
</dbReference>
<protein>
    <recommendedName>
        <fullName evidence="1">MIP18 family-like domain-containing protein</fullName>
    </recommendedName>
</protein>
<dbReference type="PANTHER" id="PTHR42831">
    <property type="entry name" value="FE-S PROTEIN MATURATION AUXILIARY FACTOR YITW"/>
    <property type="match status" value="1"/>
</dbReference>
<proteinExistence type="predicted"/>
<sequence>MDSEKEIKKNKITESVIKDTSSDILLKNIKEDIIAALETVYDPEIPVSIWALGLIYDIDIDKENNVLITMTLTTPNCPEAEAIPEKIADAVSKCENVGDVKVEIVWEPSWNQEMMSEAAKLELGFM</sequence>
<accession>A0A382RA72</accession>
<dbReference type="InterPro" id="IPR052339">
    <property type="entry name" value="Fe-S_Maturation_MIP18"/>
</dbReference>
<dbReference type="EMBL" id="UINC01120245">
    <property type="protein sequence ID" value="SVC94613.1"/>
    <property type="molecule type" value="Genomic_DNA"/>
</dbReference>
<dbReference type="Pfam" id="PF01883">
    <property type="entry name" value="FeS_assembly_P"/>
    <property type="match status" value="1"/>
</dbReference>
<dbReference type="AlphaFoldDB" id="A0A382RA72"/>
<dbReference type="Gene3D" id="3.30.300.130">
    <property type="entry name" value="Fe-S cluster assembly (FSCA)"/>
    <property type="match status" value="1"/>
</dbReference>